<dbReference type="PANTHER" id="PTHR30483">
    <property type="entry name" value="LEUCINE-SPECIFIC-BINDING PROTEIN"/>
    <property type="match status" value="1"/>
</dbReference>
<protein>
    <submittedName>
        <fullName evidence="4">ABC transporter substrate-binding protein</fullName>
    </submittedName>
</protein>
<comment type="similarity">
    <text evidence="1">Belongs to the leucine-binding protein family.</text>
</comment>
<dbReference type="SUPFAM" id="SSF53822">
    <property type="entry name" value="Periplasmic binding protein-like I"/>
    <property type="match status" value="1"/>
</dbReference>
<dbReference type="EMBL" id="VXRG01000168">
    <property type="protein sequence ID" value="MXY95695.1"/>
    <property type="molecule type" value="Genomic_DNA"/>
</dbReference>
<accession>A0A6B0YZR4</accession>
<dbReference type="Pfam" id="PF13458">
    <property type="entry name" value="Peripla_BP_6"/>
    <property type="match status" value="1"/>
</dbReference>
<sequence length="395" mass="42325">MSMEPIKIGALAPLSAPGAVVGGEAMREAMLIAAEELNERGGILGRPVELIIVDTEGLPERGTAVVERLINQDGVVGIGGGYHSSVGVAAKEVARDNGVPIVFAETWNDTITSVQYDEIFRIAPLSSEVSTVDVKFMQWLRDDNGMKLDKVVILTENTDYGIPAAENTTALLDEAGIASVTFSVDIGTQDFAGIIERVKAESPDLIVTLATGEASYNFTQQAADAGIGPQDVPTMCNQVSLVSDAFWTNVPDGNHCFVRRIGLPQQLYNDVAQALVAEYAARTGKDDIESYAMASYDSIMLIAQAIEDSGSTDPADIIDALENINHMGALGPITFPINRSITPEQAGVDPKWWHQFPDPAITIVQYQEEGQDATETAVVYPVIYQTAPPIIVGQE</sequence>
<dbReference type="AlphaFoldDB" id="A0A6B0YZR4"/>
<dbReference type="InterPro" id="IPR028081">
    <property type="entry name" value="Leu-bd"/>
</dbReference>
<organism evidence="4">
    <name type="scientific">Caldilineaceae bacterium SB0664_bin_27</name>
    <dbReference type="NCBI Taxonomy" id="2605260"/>
    <lineage>
        <taxon>Bacteria</taxon>
        <taxon>Bacillati</taxon>
        <taxon>Chloroflexota</taxon>
        <taxon>Caldilineae</taxon>
        <taxon>Caldilineales</taxon>
        <taxon>Caldilineaceae</taxon>
    </lineage>
</organism>
<feature type="domain" description="Leucine-binding protein" evidence="3">
    <location>
        <begin position="5"/>
        <end position="335"/>
    </location>
</feature>
<evidence type="ECO:0000256" key="2">
    <source>
        <dbReference type="ARBA" id="ARBA00022729"/>
    </source>
</evidence>
<reference evidence="4" key="1">
    <citation type="submission" date="2019-09" db="EMBL/GenBank/DDBJ databases">
        <title>Characterisation of the sponge microbiome using genome-centric metagenomics.</title>
        <authorList>
            <person name="Engelberts J.P."/>
            <person name="Robbins S.J."/>
            <person name="De Goeij J.M."/>
            <person name="Aranda M."/>
            <person name="Bell S.C."/>
            <person name="Webster N.S."/>
        </authorList>
    </citation>
    <scope>NUCLEOTIDE SEQUENCE</scope>
    <source>
        <strain evidence="4">SB0664_bin_27</strain>
    </source>
</reference>
<keyword evidence="2" id="KW-0732">Signal</keyword>
<proteinExistence type="inferred from homology"/>
<dbReference type="InterPro" id="IPR028082">
    <property type="entry name" value="Peripla_BP_I"/>
</dbReference>
<dbReference type="InterPro" id="IPR051010">
    <property type="entry name" value="BCAA_transport"/>
</dbReference>
<dbReference type="PANTHER" id="PTHR30483:SF6">
    <property type="entry name" value="PERIPLASMIC BINDING PROTEIN OF ABC TRANSPORTER FOR NATURAL AMINO ACIDS"/>
    <property type="match status" value="1"/>
</dbReference>
<evidence type="ECO:0000259" key="3">
    <source>
        <dbReference type="Pfam" id="PF13458"/>
    </source>
</evidence>
<gene>
    <name evidence="4" type="ORF">F4Y42_19835</name>
</gene>
<name>A0A6B0YZR4_9CHLR</name>
<dbReference type="Gene3D" id="3.40.50.2300">
    <property type="match status" value="2"/>
</dbReference>
<dbReference type="CDD" id="cd06345">
    <property type="entry name" value="PBP1_ABC_ligand_binding-like"/>
    <property type="match status" value="1"/>
</dbReference>
<evidence type="ECO:0000256" key="1">
    <source>
        <dbReference type="ARBA" id="ARBA00010062"/>
    </source>
</evidence>
<comment type="caution">
    <text evidence="4">The sequence shown here is derived from an EMBL/GenBank/DDBJ whole genome shotgun (WGS) entry which is preliminary data.</text>
</comment>
<evidence type="ECO:0000313" key="4">
    <source>
        <dbReference type="EMBL" id="MXY95695.1"/>
    </source>
</evidence>